<dbReference type="InterPro" id="IPR050982">
    <property type="entry name" value="Auxin_biosynth/cation_transpt"/>
</dbReference>
<protein>
    <submittedName>
        <fullName evidence="2">NAD(P)-binding domain-containing protein</fullName>
    </submittedName>
</protein>
<accession>A0ABN3HGX4</accession>
<dbReference type="PANTHER" id="PTHR43539:SF78">
    <property type="entry name" value="FLAVIN-CONTAINING MONOOXYGENASE"/>
    <property type="match status" value="1"/>
</dbReference>
<dbReference type="Pfam" id="PF13738">
    <property type="entry name" value="Pyr_redox_3"/>
    <property type="match status" value="1"/>
</dbReference>
<comment type="caution">
    <text evidence="2">The sequence shown here is derived from an EMBL/GenBank/DDBJ whole genome shotgun (WGS) entry which is preliminary data.</text>
</comment>
<dbReference type="Proteomes" id="UP001501444">
    <property type="component" value="Unassembled WGS sequence"/>
</dbReference>
<keyword evidence="1" id="KW-0560">Oxidoreductase</keyword>
<sequence>MARVHGGVAPAVDVVVIGAGQAGLSAAYWLRRRGLDFVVLDADDAPGGAWRHRSPSLGVESLHRIFDLPGMPFTPPPSGPAATVVAGYFREYERAFDLPVRRPYPVHEVTRAGGGLRVGEWTAGAVVNATGTWRSPYVPYYPGIADFRGRQLHYAAYRGPQEFAGRRVLVVGGGNSAIHVLAELPGAYWVTRREPVFHEGEFTEDFGRSVVAQVAERVAAGLPPRSVVSVTGLGYTALAKAALARGALVRHPMFDRLVPGGAVWGDRFEPFDAVIWATGFRADLAHLAPLHLREPGGGIRMLGTRAAREPRLHLIGYGPSASTVGANRAGRDAVRSIVAGGMLNPVERAAH</sequence>
<gene>
    <name evidence="2" type="ORF">GCM10010170_086990</name>
</gene>
<proteinExistence type="predicted"/>
<reference evidence="2 3" key="1">
    <citation type="journal article" date="2019" name="Int. J. Syst. Evol. Microbiol.">
        <title>The Global Catalogue of Microorganisms (GCM) 10K type strain sequencing project: providing services to taxonomists for standard genome sequencing and annotation.</title>
        <authorList>
            <consortium name="The Broad Institute Genomics Platform"/>
            <consortium name="The Broad Institute Genome Sequencing Center for Infectious Disease"/>
            <person name="Wu L."/>
            <person name="Ma J."/>
        </authorList>
    </citation>
    <scope>NUCLEOTIDE SEQUENCE [LARGE SCALE GENOMIC DNA]</scope>
    <source>
        <strain evidence="2 3">JCM 3272</strain>
    </source>
</reference>
<dbReference type="EMBL" id="BAAARV010000086">
    <property type="protein sequence ID" value="GAA2380005.1"/>
    <property type="molecule type" value="Genomic_DNA"/>
</dbReference>
<dbReference type="PRINTS" id="PR00469">
    <property type="entry name" value="PNDRDTASEII"/>
</dbReference>
<dbReference type="InterPro" id="IPR036188">
    <property type="entry name" value="FAD/NAD-bd_sf"/>
</dbReference>
<organism evidence="2 3">
    <name type="scientific">Dactylosporangium salmoneum</name>
    <dbReference type="NCBI Taxonomy" id="53361"/>
    <lineage>
        <taxon>Bacteria</taxon>
        <taxon>Bacillati</taxon>
        <taxon>Actinomycetota</taxon>
        <taxon>Actinomycetes</taxon>
        <taxon>Micromonosporales</taxon>
        <taxon>Micromonosporaceae</taxon>
        <taxon>Dactylosporangium</taxon>
    </lineage>
</organism>
<evidence type="ECO:0000313" key="3">
    <source>
        <dbReference type="Proteomes" id="UP001501444"/>
    </source>
</evidence>
<evidence type="ECO:0000313" key="2">
    <source>
        <dbReference type="EMBL" id="GAA2380005.1"/>
    </source>
</evidence>
<dbReference type="PANTHER" id="PTHR43539">
    <property type="entry name" value="FLAVIN-BINDING MONOOXYGENASE-LIKE PROTEIN (AFU_ORTHOLOGUE AFUA_4G09220)"/>
    <property type="match status" value="1"/>
</dbReference>
<dbReference type="SUPFAM" id="SSF51905">
    <property type="entry name" value="FAD/NAD(P)-binding domain"/>
    <property type="match status" value="1"/>
</dbReference>
<name>A0ABN3HGX4_9ACTN</name>
<dbReference type="Gene3D" id="3.50.50.60">
    <property type="entry name" value="FAD/NAD(P)-binding domain"/>
    <property type="match status" value="1"/>
</dbReference>
<keyword evidence="3" id="KW-1185">Reference proteome</keyword>
<dbReference type="PRINTS" id="PR00368">
    <property type="entry name" value="FADPNR"/>
</dbReference>
<evidence type="ECO:0000256" key="1">
    <source>
        <dbReference type="ARBA" id="ARBA00023002"/>
    </source>
</evidence>